<comment type="function">
    <text evidence="1">Required for activation of most nif operons, which are directly involved in nitrogen fixation.</text>
</comment>
<dbReference type="CDD" id="cd00009">
    <property type="entry name" value="AAA"/>
    <property type="match status" value="1"/>
</dbReference>
<dbReference type="InterPro" id="IPR009057">
    <property type="entry name" value="Homeodomain-like_sf"/>
</dbReference>
<evidence type="ECO:0000256" key="6">
    <source>
        <dbReference type="ARBA" id="ARBA00023012"/>
    </source>
</evidence>
<feature type="domain" description="Sigma-54 factor interaction" evidence="13">
    <location>
        <begin position="149"/>
        <end position="378"/>
    </location>
</feature>
<dbReference type="Gene3D" id="3.40.50.300">
    <property type="entry name" value="P-loop containing nucleotide triphosphate hydrolases"/>
    <property type="match status" value="1"/>
</dbReference>
<evidence type="ECO:0000256" key="1">
    <source>
        <dbReference type="ARBA" id="ARBA00002167"/>
    </source>
</evidence>
<feature type="domain" description="Response regulatory" evidence="14">
    <location>
        <begin position="7"/>
        <end position="121"/>
    </location>
</feature>
<evidence type="ECO:0000256" key="3">
    <source>
        <dbReference type="ARBA" id="ARBA00015308"/>
    </source>
</evidence>
<dbReference type="SUPFAM" id="SSF52172">
    <property type="entry name" value="CheY-like"/>
    <property type="match status" value="1"/>
</dbReference>
<name>A0A3P5XFW7_9RHOB</name>
<evidence type="ECO:0000256" key="12">
    <source>
        <dbReference type="SAM" id="MobiDB-lite"/>
    </source>
</evidence>
<feature type="modified residue" description="4-aspartylphosphate" evidence="11">
    <location>
        <position position="56"/>
    </location>
</feature>
<keyword evidence="8" id="KW-0238">DNA-binding</keyword>
<dbReference type="PROSITE" id="PS00688">
    <property type="entry name" value="SIGMA54_INTERACT_3"/>
    <property type="match status" value="1"/>
</dbReference>
<keyword evidence="10" id="KW-0804">Transcription</keyword>
<keyword evidence="4" id="KW-0547">Nucleotide-binding</keyword>
<sequence length="457" mass="48807">MKPPQIPVLVIEDTPSLQFVYRSVLTAAGMVVHAAGSATEALQQFHAVRPGVVVLDLMLPDRDGLALMSELLALNPDLYVVVMSAQGSVDRAVAAMRAGAFDFLLKPFEENRFLGAVLAALEAADEDSAPPAGQPAKRRPAATGDPSASIGSSAAMKEVHRVIGSVAGSIASVFLTGESGTGKELAAIALHAQSPRARGPFIALNCGAIPHDLLESEVFGHMKGSFTGAIADKPGAAAAADGGTLFLDEICEMAPALQTKLLRFLQTSMVQPLGATRPRKVDVRIVCATNRDPLEAIRRGTFREDLYYRLHVVALHLPPLRERGRDAVEIAEVALRRFGAEEGKSFIGLAPGTQRILLEHDWPGNVRQLLNVMRNVAVMNPGGLVTPDMLPPELRIRPAARPDPAQDPLAGLTLAAIERRAIEAALARHSGSVPKAAHELDISVSTLYRRIEAWKLR</sequence>
<dbReference type="PANTHER" id="PTHR32071">
    <property type="entry name" value="TRANSCRIPTIONAL REGULATORY PROTEIN"/>
    <property type="match status" value="1"/>
</dbReference>
<dbReference type="InterPro" id="IPR001789">
    <property type="entry name" value="Sig_transdc_resp-reg_receiver"/>
</dbReference>
<dbReference type="Gene3D" id="3.40.50.2300">
    <property type="match status" value="1"/>
</dbReference>
<evidence type="ECO:0000313" key="15">
    <source>
        <dbReference type="EMBL" id="VDC30337.1"/>
    </source>
</evidence>
<dbReference type="RefSeq" id="WP_124087262.1">
    <property type="nucleotide sequence ID" value="NZ_UXAW01000076.1"/>
</dbReference>
<evidence type="ECO:0000259" key="14">
    <source>
        <dbReference type="PROSITE" id="PS50110"/>
    </source>
</evidence>
<dbReference type="Gene3D" id="1.10.10.60">
    <property type="entry name" value="Homeodomain-like"/>
    <property type="match status" value="1"/>
</dbReference>
<dbReference type="Pfam" id="PF02954">
    <property type="entry name" value="HTH_8"/>
    <property type="match status" value="1"/>
</dbReference>
<dbReference type="GO" id="GO:0006355">
    <property type="term" value="P:regulation of DNA-templated transcription"/>
    <property type="evidence" value="ECO:0007669"/>
    <property type="project" value="InterPro"/>
</dbReference>
<keyword evidence="16" id="KW-1185">Reference proteome</keyword>
<dbReference type="Pfam" id="PF25601">
    <property type="entry name" value="AAA_lid_14"/>
    <property type="match status" value="1"/>
</dbReference>
<protein>
    <recommendedName>
        <fullName evidence="3">Nif-specific regulatory protein</fullName>
    </recommendedName>
</protein>
<dbReference type="PROSITE" id="PS00676">
    <property type="entry name" value="SIGMA54_INTERACT_2"/>
    <property type="match status" value="1"/>
</dbReference>
<organism evidence="15 16">
    <name type="scientific">Pseudogemmobacter humi</name>
    <dbReference type="NCBI Taxonomy" id="2483812"/>
    <lineage>
        <taxon>Bacteria</taxon>
        <taxon>Pseudomonadati</taxon>
        <taxon>Pseudomonadota</taxon>
        <taxon>Alphaproteobacteria</taxon>
        <taxon>Rhodobacterales</taxon>
        <taxon>Paracoccaceae</taxon>
        <taxon>Pseudogemmobacter</taxon>
    </lineage>
</organism>
<dbReference type="GO" id="GO:0043565">
    <property type="term" value="F:sequence-specific DNA binding"/>
    <property type="evidence" value="ECO:0007669"/>
    <property type="project" value="InterPro"/>
</dbReference>
<dbReference type="Gene3D" id="1.10.8.60">
    <property type="match status" value="1"/>
</dbReference>
<dbReference type="InterPro" id="IPR002197">
    <property type="entry name" value="HTH_Fis"/>
</dbReference>
<evidence type="ECO:0000256" key="5">
    <source>
        <dbReference type="ARBA" id="ARBA00022840"/>
    </source>
</evidence>
<dbReference type="OrthoDB" id="9802388at2"/>
<dbReference type="PROSITE" id="PS50110">
    <property type="entry name" value="RESPONSE_REGULATORY"/>
    <property type="match status" value="1"/>
</dbReference>
<dbReference type="Proteomes" id="UP000277498">
    <property type="component" value="Unassembled WGS sequence"/>
</dbReference>
<keyword evidence="6" id="KW-0902">Two-component regulatory system</keyword>
<dbReference type="SUPFAM" id="SSF46689">
    <property type="entry name" value="Homeodomain-like"/>
    <property type="match status" value="1"/>
</dbReference>
<dbReference type="EMBL" id="UXAW01000076">
    <property type="protein sequence ID" value="VDC30337.1"/>
    <property type="molecule type" value="Genomic_DNA"/>
</dbReference>
<evidence type="ECO:0000256" key="4">
    <source>
        <dbReference type="ARBA" id="ARBA00022741"/>
    </source>
</evidence>
<dbReference type="AlphaFoldDB" id="A0A3P5XFW7"/>
<keyword evidence="9" id="KW-0010">Activator</keyword>
<dbReference type="SMART" id="SM00382">
    <property type="entry name" value="AAA"/>
    <property type="match status" value="1"/>
</dbReference>
<dbReference type="InterPro" id="IPR025944">
    <property type="entry name" value="Sigma_54_int_dom_CS"/>
</dbReference>
<evidence type="ECO:0000313" key="16">
    <source>
        <dbReference type="Proteomes" id="UP000277498"/>
    </source>
</evidence>
<evidence type="ECO:0000256" key="11">
    <source>
        <dbReference type="PROSITE-ProRule" id="PRU00169"/>
    </source>
</evidence>
<dbReference type="InterPro" id="IPR058031">
    <property type="entry name" value="AAA_lid_NorR"/>
</dbReference>
<accession>A0A3P5XFW7</accession>
<keyword evidence="11" id="KW-0597">Phosphoprotein</keyword>
<dbReference type="SUPFAM" id="SSF52540">
    <property type="entry name" value="P-loop containing nucleoside triphosphate hydrolases"/>
    <property type="match status" value="1"/>
</dbReference>
<evidence type="ECO:0000256" key="8">
    <source>
        <dbReference type="ARBA" id="ARBA00023125"/>
    </source>
</evidence>
<proteinExistence type="predicted"/>
<dbReference type="PANTHER" id="PTHR32071:SF117">
    <property type="entry name" value="PTS-DEPENDENT DIHYDROXYACETONE KINASE OPERON REGULATORY PROTEIN-RELATED"/>
    <property type="match status" value="1"/>
</dbReference>
<dbReference type="InterPro" id="IPR011006">
    <property type="entry name" value="CheY-like_superfamily"/>
</dbReference>
<evidence type="ECO:0000256" key="2">
    <source>
        <dbReference type="ARBA" id="ARBA00011135"/>
    </source>
</evidence>
<dbReference type="InterPro" id="IPR002078">
    <property type="entry name" value="Sigma_54_int"/>
</dbReference>
<dbReference type="Pfam" id="PF00072">
    <property type="entry name" value="Response_reg"/>
    <property type="match status" value="1"/>
</dbReference>
<comment type="subunit">
    <text evidence="2">Interacts with sigma-54.</text>
</comment>
<keyword evidence="5" id="KW-0067">ATP-binding</keyword>
<dbReference type="InterPro" id="IPR025943">
    <property type="entry name" value="Sigma_54_int_dom_ATP-bd_2"/>
</dbReference>
<dbReference type="GO" id="GO:0005524">
    <property type="term" value="F:ATP binding"/>
    <property type="evidence" value="ECO:0007669"/>
    <property type="project" value="UniProtKB-KW"/>
</dbReference>
<dbReference type="FunFam" id="3.40.50.300:FF:000006">
    <property type="entry name" value="DNA-binding transcriptional regulator NtrC"/>
    <property type="match status" value="1"/>
</dbReference>
<dbReference type="GO" id="GO:0000160">
    <property type="term" value="P:phosphorelay signal transduction system"/>
    <property type="evidence" value="ECO:0007669"/>
    <property type="project" value="UniProtKB-KW"/>
</dbReference>
<gene>
    <name evidence="15" type="primary">luxO</name>
    <name evidence="15" type="ORF">XINFAN_02519</name>
</gene>
<evidence type="ECO:0000256" key="7">
    <source>
        <dbReference type="ARBA" id="ARBA00023015"/>
    </source>
</evidence>
<dbReference type="SMART" id="SM00448">
    <property type="entry name" value="REC"/>
    <property type="match status" value="1"/>
</dbReference>
<evidence type="ECO:0000259" key="13">
    <source>
        <dbReference type="PROSITE" id="PS50045"/>
    </source>
</evidence>
<dbReference type="InterPro" id="IPR027417">
    <property type="entry name" value="P-loop_NTPase"/>
</dbReference>
<evidence type="ECO:0000256" key="9">
    <source>
        <dbReference type="ARBA" id="ARBA00023159"/>
    </source>
</evidence>
<evidence type="ECO:0000256" key="10">
    <source>
        <dbReference type="ARBA" id="ARBA00023163"/>
    </source>
</evidence>
<dbReference type="Pfam" id="PF00158">
    <property type="entry name" value="Sigma54_activat"/>
    <property type="match status" value="1"/>
</dbReference>
<keyword evidence="7" id="KW-0805">Transcription regulation</keyword>
<dbReference type="InterPro" id="IPR003593">
    <property type="entry name" value="AAA+_ATPase"/>
</dbReference>
<dbReference type="PROSITE" id="PS50045">
    <property type="entry name" value="SIGMA54_INTERACT_4"/>
    <property type="match status" value="1"/>
</dbReference>
<reference evidence="15 16" key="1">
    <citation type="submission" date="2018-11" db="EMBL/GenBank/DDBJ databases">
        <authorList>
            <person name="Criscuolo A."/>
        </authorList>
    </citation>
    <scope>NUCLEOTIDE SEQUENCE [LARGE SCALE GENOMIC DNA]</scope>
    <source>
        <strain evidence="15">ACIP111625</strain>
    </source>
</reference>
<feature type="region of interest" description="Disordered" evidence="12">
    <location>
        <begin position="126"/>
        <end position="150"/>
    </location>
</feature>